<dbReference type="AlphaFoldDB" id="E6UJU4"/>
<proteinExistence type="predicted"/>
<accession>E6UJU4</accession>
<geneLocation type="plasmid" evidence="1 2">
    <name>pRUMAL01</name>
</geneLocation>
<name>E6UJU4_RUMA7</name>
<protein>
    <submittedName>
        <fullName evidence="1">Uncharacterized protein</fullName>
    </submittedName>
</protein>
<keyword evidence="1" id="KW-0614">Plasmid</keyword>
<evidence type="ECO:0000313" key="2">
    <source>
        <dbReference type="Proteomes" id="UP000006919"/>
    </source>
</evidence>
<dbReference type="KEGG" id="ral:Rumal_3493"/>
<dbReference type="Proteomes" id="UP000006919">
    <property type="component" value="Plasmid pRUMAL01"/>
</dbReference>
<reference evidence="2" key="1">
    <citation type="journal article" date="2011" name="J. Bacteriol.">
        <title>Complete genome of the cellulolytic ruminal bacterium Ruminococcus albus 7.</title>
        <authorList>
            <person name="Suen G."/>
            <person name="Stevenson D.M."/>
            <person name="Bruce D.C."/>
            <person name="Chertkov O."/>
            <person name="Copeland A."/>
            <person name="Cheng J.F."/>
            <person name="Detter C."/>
            <person name="Detter J.C."/>
            <person name="Goodwin L.A."/>
            <person name="Han C.S."/>
            <person name="Hauser L.J."/>
            <person name="Ivanova N.N."/>
            <person name="Kyrpides N.C."/>
            <person name="Land M.L."/>
            <person name="Lapidus A."/>
            <person name="Lucas S."/>
            <person name="Ovchinnikova G."/>
            <person name="Pitluck S."/>
            <person name="Tapia R."/>
            <person name="Woyke T."/>
            <person name="Boyum J."/>
            <person name="Mead D."/>
            <person name="Weimer P.J."/>
        </authorList>
    </citation>
    <scope>NUCLEOTIDE SEQUENCE [LARGE SCALE GENOMIC DNA]</scope>
    <source>
        <strain evidence="2">ATCC 27210 / DSM 20455 / JCM 14654 / NCDO 2250 / 7</strain>
        <plasmid evidence="2">pRUMAL01</plasmid>
    </source>
</reference>
<gene>
    <name evidence="1" type="ordered locus">Rumal_3493</name>
</gene>
<sequence length="34" mass="4056">MISATDNSEEKLIDRWAFFIVSRVTHLDQVDYVR</sequence>
<dbReference type="EMBL" id="CP002404">
    <property type="protein sequence ID" value="ADU23940.1"/>
    <property type="molecule type" value="Genomic_DNA"/>
</dbReference>
<evidence type="ECO:0000313" key="1">
    <source>
        <dbReference type="EMBL" id="ADU23940.1"/>
    </source>
</evidence>
<organism evidence="1 2">
    <name type="scientific">Ruminococcus albus (strain ATCC 27210 / DSM 20455 / JCM 14654 / NCDO 2250 / 7)</name>
    <dbReference type="NCBI Taxonomy" id="697329"/>
    <lineage>
        <taxon>Bacteria</taxon>
        <taxon>Bacillati</taxon>
        <taxon>Bacillota</taxon>
        <taxon>Clostridia</taxon>
        <taxon>Eubacteriales</taxon>
        <taxon>Oscillospiraceae</taxon>
        <taxon>Ruminococcus</taxon>
    </lineage>
</organism>
<dbReference type="HOGENOM" id="CLU_3375715_0_0_9"/>